<dbReference type="AlphaFoldDB" id="A0A8S3ZM77"/>
<dbReference type="InterPro" id="IPR036734">
    <property type="entry name" value="Neur_chan_lig-bd_sf"/>
</dbReference>
<dbReference type="SUPFAM" id="SSF63712">
    <property type="entry name" value="Nicotinic receptor ligand binding domain-like"/>
    <property type="match status" value="1"/>
</dbReference>
<comment type="similarity">
    <text evidence="5">Belongs to the ligand-gated ion channel (TC 1.A.9) family.</text>
</comment>
<dbReference type="Gene3D" id="1.20.58.390">
    <property type="entry name" value="Neurotransmitter-gated ion-channel transmembrane domain"/>
    <property type="match status" value="1"/>
</dbReference>
<evidence type="ECO:0000256" key="1">
    <source>
        <dbReference type="ARBA" id="ARBA00004141"/>
    </source>
</evidence>
<dbReference type="SUPFAM" id="SSF90112">
    <property type="entry name" value="Neurotransmitter-gated ion-channel transmembrane pore"/>
    <property type="match status" value="1"/>
</dbReference>
<dbReference type="InterPro" id="IPR036719">
    <property type="entry name" value="Neuro-gated_channel_TM_sf"/>
</dbReference>
<evidence type="ECO:0000259" key="7">
    <source>
        <dbReference type="Pfam" id="PF02932"/>
    </source>
</evidence>
<evidence type="ECO:0000259" key="6">
    <source>
        <dbReference type="Pfam" id="PF02931"/>
    </source>
</evidence>
<proteinExistence type="inferred from homology"/>
<evidence type="ECO:0000256" key="2">
    <source>
        <dbReference type="ARBA" id="ARBA00022692"/>
    </source>
</evidence>
<dbReference type="OrthoDB" id="5809364at2759"/>
<dbReference type="Gene3D" id="2.70.170.10">
    <property type="entry name" value="Neurotransmitter-gated ion-channel ligand-binding domain"/>
    <property type="match status" value="1"/>
</dbReference>
<evidence type="ECO:0000256" key="4">
    <source>
        <dbReference type="ARBA" id="ARBA00023136"/>
    </source>
</evidence>
<feature type="transmembrane region" description="Helical" evidence="5">
    <location>
        <begin position="235"/>
        <end position="255"/>
    </location>
</feature>
<dbReference type="PRINTS" id="PR00252">
    <property type="entry name" value="NRIONCHANNEL"/>
</dbReference>
<name>A0A8S3ZM77_9EUPU</name>
<dbReference type="InterPro" id="IPR006029">
    <property type="entry name" value="Neurotrans-gated_channel_TM"/>
</dbReference>
<dbReference type="GO" id="GO:0016020">
    <property type="term" value="C:membrane"/>
    <property type="evidence" value="ECO:0007669"/>
    <property type="project" value="UniProtKB-SubCell"/>
</dbReference>
<feature type="transmembrane region" description="Helical" evidence="5">
    <location>
        <begin position="294"/>
        <end position="316"/>
    </location>
</feature>
<keyword evidence="3 5" id="KW-1133">Transmembrane helix</keyword>
<dbReference type="Pfam" id="PF02931">
    <property type="entry name" value="Neur_chan_LBD"/>
    <property type="match status" value="1"/>
</dbReference>
<keyword evidence="5" id="KW-0407">Ion channel</keyword>
<evidence type="ECO:0000313" key="8">
    <source>
        <dbReference type="EMBL" id="CAG5130744.1"/>
    </source>
</evidence>
<evidence type="ECO:0000313" key="9">
    <source>
        <dbReference type="Proteomes" id="UP000678393"/>
    </source>
</evidence>
<dbReference type="InterPro" id="IPR006202">
    <property type="entry name" value="Neur_chan_lig-bd"/>
</dbReference>
<feature type="domain" description="Neurotransmitter-gated ion-channel ligand-binding" evidence="6">
    <location>
        <begin position="44"/>
        <end position="177"/>
    </location>
</feature>
<dbReference type="Proteomes" id="UP000678393">
    <property type="component" value="Unassembled WGS sequence"/>
</dbReference>
<dbReference type="CDD" id="cd19051">
    <property type="entry name" value="LGIC_TM_cation"/>
    <property type="match status" value="1"/>
</dbReference>
<keyword evidence="9" id="KW-1185">Reference proteome</keyword>
<keyword evidence="2 5" id="KW-0812">Transmembrane</keyword>
<keyword evidence="5" id="KW-0406">Ion transport</keyword>
<comment type="caution">
    <text evidence="5">Lacks conserved residue(s) required for the propagation of feature annotation.</text>
</comment>
<evidence type="ECO:0000256" key="3">
    <source>
        <dbReference type="ARBA" id="ARBA00022989"/>
    </source>
</evidence>
<feature type="transmembrane region" description="Helical" evidence="5">
    <location>
        <begin position="426"/>
        <end position="449"/>
    </location>
</feature>
<dbReference type="PANTHER" id="PTHR18945">
    <property type="entry name" value="NEUROTRANSMITTER GATED ION CHANNEL"/>
    <property type="match status" value="1"/>
</dbReference>
<dbReference type="InterPro" id="IPR038050">
    <property type="entry name" value="Neuro_actylchol_rec"/>
</dbReference>
<dbReference type="InterPro" id="IPR018000">
    <property type="entry name" value="Neurotransmitter_ion_chnl_CS"/>
</dbReference>
<organism evidence="8 9">
    <name type="scientific">Candidula unifasciata</name>
    <dbReference type="NCBI Taxonomy" id="100452"/>
    <lineage>
        <taxon>Eukaryota</taxon>
        <taxon>Metazoa</taxon>
        <taxon>Spiralia</taxon>
        <taxon>Lophotrochozoa</taxon>
        <taxon>Mollusca</taxon>
        <taxon>Gastropoda</taxon>
        <taxon>Heterobranchia</taxon>
        <taxon>Euthyneura</taxon>
        <taxon>Panpulmonata</taxon>
        <taxon>Eupulmonata</taxon>
        <taxon>Stylommatophora</taxon>
        <taxon>Helicina</taxon>
        <taxon>Helicoidea</taxon>
        <taxon>Geomitridae</taxon>
        <taxon>Candidula</taxon>
    </lineage>
</organism>
<comment type="subcellular location">
    <subcellularLocation>
        <location evidence="1">Membrane</location>
        <topology evidence="1">Multi-pass membrane protein</topology>
    </subcellularLocation>
</comment>
<dbReference type="EMBL" id="CAJHNH020004224">
    <property type="protein sequence ID" value="CAG5130744.1"/>
    <property type="molecule type" value="Genomic_DNA"/>
</dbReference>
<protein>
    <submittedName>
        <fullName evidence="8">Uncharacterized protein</fullName>
    </submittedName>
</protein>
<keyword evidence="4 5" id="KW-0472">Membrane</keyword>
<accession>A0A8S3ZM77</accession>
<comment type="caution">
    <text evidence="8">The sequence shown here is derived from an EMBL/GenBank/DDBJ whole genome shotgun (WGS) entry which is preliminary data.</text>
</comment>
<feature type="domain" description="Neurotransmitter-gated ion-channel transmembrane" evidence="7">
    <location>
        <begin position="239"/>
        <end position="406"/>
    </location>
</feature>
<evidence type="ECO:0000256" key="5">
    <source>
        <dbReference type="RuleBase" id="RU000687"/>
    </source>
</evidence>
<dbReference type="GO" id="GO:0004888">
    <property type="term" value="F:transmembrane signaling receptor activity"/>
    <property type="evidence" value="ECO:0007669"/>
    <property type="project" value="InterPro"/>
</dbReference>
<gene>
    <name evidence="8" type="ORF">CUNI_LOCUS16302</name>
</gene>
<dbReference type="GO" id="GO:0005230">
    <property type="term" value="F:extracellular ligand-gated monoatomic ion channel activity"/>
    <property type="evidence" value="ECO:0007669"/>
    <property type="project" value="InterPro"/>
</dbReference>
<keyword evidence="5" id="KW-0813">Transport</keyword>
<dbReference type="CDD" id="cd18989">
    <property type="entry name" value="LGIC_ECD_cation"/>
    <property type="match status" value="1"/>
</dbReference>
<dbReference type="InterPro" id="IPR006201">
    <property type="entry name" value="Neur_channel"/>
</dbReference>
<dbReference type="Pfam" id="PF02932">
    <property type="entry name" value="Neur_chan_memb"/>
    <property type="match status" value="1"/>
</dbReference>
<dbReference type="PROSITE" id="PS00236">
    <property type="entry name" value="NEUROTR_ION_CHANNEL"/>
    <property type="match status" value="1"/>
</dbReference>
<reference evidence="8" key="1">
    <citation type="submission" date="2021-04" db="EMBL/GenBank/DDBJ databases">
        <authorList>
            <consortium name="Molecular Ecology Group"/>
        </authorList>
    </citation>
    <scope>NUCLEOTIDE SEQUENCE</scope>
</reference>
<sequence length="451" mass="51057">MCIEFLKFISATTSFIGIFMLHCAANTTTSHMERLFAGKILSTDHRYRPQLNQSEATRVNLSLVHYSLMDVDEVQQSLASNVLLVVTWVDETRSWDPNEYGGISKVHPEPSDIWKPRFFLTNSIGSRDIFEDDYAPLTIFSDGLTVWRPGGMMYTYCLMKMTHFPFDTQTCSLNLTTGETAETLRLLSASSKPGTYSDKSGEWLIKKSTIRTVTQDNIYHVKYILQLNRLSSFTVLNMVIPVNIISSISSLTFLIPVTSGERVSFSITVLLSLTVYTGEISKDLPTNSESLPLLIMYLACLLLHSGFVIVANLVVLKRHFLSFRRGTGTKDSIPRGLSFTKKLSDPNLQDHLSGEQETSLTYTHNTSSKENLFLRRHSFDSVNNVQHKRSTSSENDSESSKESTCQQGFSLLLKSYMFNYISVPDFWFFLVSFVLWLLITGVFMTLMAFGF</sequence>